<dbReference type="Proteomes" id="UP000033483">
    <property type="component" value="Unassembled WGS sequence"/>
</dbReference>
<evidence type="ECO:0000256" key="5">
    <source>
        <dbReference type="ARBA" id="ARBA00022801"/>
    </source>
</evidence>
<dbReference type="UniPathway" id="UPA00314">
    <property type="reaction ID" value="UER00076"/>
</dbReference>
<keyword evidence="6 10" id="KW-0520">NAD</keyword>
<dbReference type="EMBL" id="LAEV01001908">
    <property type="protein sequence ID" value="KKA27052.1"/>
    <property type="molecule type" value="Genomic_DNA"/>
</dbReference>
<evidence type="ECO:0000256" key="6">
    <source>
        <dbReference type="ARBA" id="ARBA00023027"/>
    </source>
</evidence>
<dbReference type="InterPro" id="IPR020082">
    <property type="entry name" value="S-Ado-L-homoCys_hydrolase_CS"/>
</dbReference>
<dbReference type="PROSITE" id="PS00738">
    <property type="entry name" value="ADOHCYASE_1"/>
    <property type="match status" value="1"/>
</dbReference>
<dbReference type="GO" id="GO:0006656">
    <property type="term" value="P:phosphatidylcholine biosynthetic process"/>
    <property type="evidence" value="ECO:0007669"/>
    <property type="project" value="EnsemblFungi"/>
</dbReference>
<dbReference type="Pfam" id="PF05221">
    <property type="entry name" value="AdoHcyase"/>
    <property type="match status" value="1"/>
</dbReference>
<accession>A0A0F4Z964</accession>
<dbReference type="Gene3D" id="3.40.50.1480">
    <property type="entry name" value="Adenosylhomocysteinase-like"/>
    <property type="match status" value="3"/>
</dbReference>
<evidence type="ECO:0000256" key="10">
    <source>
        <dbReference type="PIRSR" id="PIRSR001109-2"/>
    </source>
</evidence>
<dbReference type="InterPro" id="IPR042172">
    <property type="entry name" value="Adenosylhomocyst_ase-like_sf"/>
</dbReference>
<feature type="binding site" evidence="10">
    <location>
        <position position="356"/>
    </location>
    <ligand>
        <name>NAD(+)</name>
        <dbReference type="ChEBI" id="CHEBI:57540"/>
    </ligand>
</feature>
<dbReference type="NCBIfam" id="NF004005">
    <property type="entry name" value="PRK05476.2-3"/>
    <property type="match status" value="1"/>
</dbReference>
<dbReference type="CDD" id="cd00401">
    <property type="entry name" value="SAHH"/>
    <property type="match status" value="1"/>
</dbReference>
<feature type="binding site" evidence="9">
    <location>
        <position position="193"/>
    </location>
    <ligand>
        <name>substrate</name>
    </ligand>
</feature>
<dbReference type="PROSITE" id="PS00739">
    <property type="entry name" value="ADOHCYASE_2"/>
    <property type="match status" value="1"/>
</dbReference>
<reference evidence="14 15" key="1">
    <citation type="submission" date="2015-03" db="EMBL/GenBank/DDBJ databases">
        <authorList>
            <person name="Radwan O."/>
            <person name="Al-Naeli F.A."/>
            <person name="Rendon G.A."/>
            <person name="Fields C."/>
        </authorList>
    </citation>
    <scope>NUCLEOTIDE SEQUENCE [LARGE SCALE GENOMIC DNA]</scope>
    <source>
        <strain evidence="14">CR-DP1</strain>
    </source>
</reference>
<keyword evidence="4 11" id="KW-0554">One-carbon metabolism</keyword>
<feature type="binding site" evidence="9">
    <location>
        <position position="134"/>
    </location>
    <ligand>
        <name>substrate</name>
    </ligand>
</feature>
<dbReference type="HAMAP" id="MF_00563">
    <property type="entry name" value="AdoHcyase"/>
    <property type="match status" value="1"/>
</dbReference>
<comment type="caution">
    <text evidence="14">The sequence shown here is derived from an EMBL/GenBank/DDBJ whole genome shotgun (WGS) entry which is preliminary data.</text>
</comment>
<dbReference type="Pfam" id="PF00670">
    <property type="entry name" value="AdoHcyase_NAD"/>
    <property type="match status" value="1"/>
</dbReference>
<dbReference type="PANTHER" id="PTHR23420:SF0">
    <property type="entry name" value="ADENOSYLHOMOCYSTEINASE"/>
    <property type="match status" value="1"/>
</dbReference>
<dbReference type="NCBIfam" id="TIGR00936">
    <property type="entry name" value="ahcY"/>
    <property type="match status" value="1"/>
</dbReference>
<dbReference type="FunFam" id="3.40.50.720:FF:000004">
    <property type="entry name" value="Adenosylhomocysteinase"/>
    <property type="match status" value="1"/>
</dbReference>
<feature type="binding site" evidence="9">
    <location>
        <position position="189"/>
    </location>
    <ligand>
        <name>substrate</name>
    </ligand>
</feature>
<proteinExistence type="inferred from homology"/>
<feature type="binding site" evidence="10">
    <location>
        <position position="251"/>
    </location>
    <ligand>
        <name>NAD(+)</name>
        <dbReference type="ChEBI" id="CHEBI:57540"/>
    </ligand>
</feature>
<evidence type="ECO:0000313" key="14">
    <source>
        <dbReference type="EMBL" id="KKA27052.1"/>
    </source>
</evidence>
<feature type="binding site" evidence="9">
    <location>
        <position position="58"/>
    </location>
    <ligand>
        <name>substrate</name>
    </ligand>
</feature>
<dbReference type="PANTHER" id="PTHR23420">
    <property type="entry name" value="ADENOSYLHOMOCYSTEINASE"/>
    <property type="match status" value="1"/>
</dbReference>
<sequence length="449" mass="48680">MAAPATVFKVADLSLAAFGRKEIELAENEMPGLMATRAKYAADQPLKGARIAGCLHMTIQTAVLIETLVALGAEVTWTSCNIFSTQDHAAAAIAAAGIPVFAWKGETEEEYNWCLEQQLNAFKDGKKLNLILDDGGDLTQLVHSKYPEMLKDCYGVSEETTTGVHHLYKMLKNGELLVPAINVNDSVTKSKFDNLYGCRESLIDGIKRATDVMIAGKVAVVAGFGDVGKGCAMALSTMGARVMVTEIDPINALQAAMAGFQVTTMDKAASVGQIFVTTTGCRDILVEKHFEQMPNDAIVCNIGHFDIEIDVAWLKANAASVQNIKPQVDRFLMKNGRHIILLAEGRLVNLGCATGHSSFVMSCSFTNQVLAQIQLFKSGDAAFCNKFVEFSKLGKLETGVFVLPKILDEEVARLHLAHCNVELSTLTPVQAEYLGLATEGPYKADIYRY</sequence>
<dbReference type="InterPro" id="IPR015878">
    <property type="entry name" value="Ado_hCys_hydrolase_NAD-bd"/>
</dbReference>
<evidence type="ECO:0000256" key="7">
    <source>
        <dbReference type="ARBA" id="ARBA00034527"/>
    </source>
</evidence>
<dbReference type="PIRSF" id="PIRSF001109">
    <property type="entry name" value="Ad_hcy_hydrolase"/>
    <property type="match status" value="1"/>
</dbReference>
<dbReference type="SMART" id="SM00997">
    <property type="entry name" value="AdoHcyase_NAD"/>
    <property type="match status" value="1"/>
</dbReference>
<feature type="binding site" evidence="10">
    <location>
        <begin position="302"/>
        <end position="304"/>
    </location>
    <ligand>
        <name>NAD(+)</name>
        <dbReference type="ChEBI" id="CHEBI:57540"/>
    </ligand>
</feature>
<evidence type="ECO:0000256" key="12">
    <source>
        <dbReference type="RuleBase" id="RU004166"/>
    </source>
</evidence>
<dbReference type="InterPro" id="IPR036291">
    <property type="entry name" value="NAD(P)-bd_dom_sf"/>
</dbReference>
<dbReference type="GO" id="GO:0004013">
    <property type="term" value="F:adenosylhomocysteinase activity"/>
    <property type="evidence" value="ECO:0007669"/>
    <property type="project" value="UniProtKB-EC"/>
</dbReference>
<dbReference type="SMART" id="SM00996">
    <property type="entry name" value="AdoHcyase"/>
    <property type="match status" value="1"/>
</dbReference>
<feature type="binding site" evidence="10">
    <location>
        <position position="246"/>
    </location>
    <ligand>
        <name>NAD(+)</name>
        <dbReference type="ChEBI" id="CHEBI:57540"/>
    </ligand>
</feature>
<dbReference type="GO" id="GO:0006730">
    <property type="term" value="P:one-carbon metabolic process"/>
    <property type="evidence" value="ECO:0007669"/>
    <property type="project" value="UniProtKB-KW"/>
</dbReference>
<dbReference type="GO" id="GO:0033353">
    <property type="term" value="P:S-adenosylmethionine cycle"/>
    <property type="evidence" value="ECO:0007669"/>
    <property type="project" value="EnsemblFungi"/>
</dbReference>
<feature type="binding site" evidence="10">
    <location>
        <position position="349"/>
    </location>
    <ligand>
        <name>NAD(+)</name>
        <dbReference type="ChEBI" id="CHEBI:57540"/>
    </ligand>
</feature>
<evidence type="ECO:0000259" key="13">
    <source>
        <dbReference type="SMART" id="SM00997"/>
    </source>
</evidence>
<comment type="pathway">
    <text evidence="2 11">Amino-acid biosynthesis; L-homocysteine biosynthesis; L-homocysteine from S-adenosyl-L-homocysteine: step 1/1.</text>
</comment>
<dbReference type="FunFam" id="3.40.50.1480:FF:000004">
    <property type="entry name" value="Adenosylhomocysteinase"/>
    <property type="match status" value="1"/>
</dbReference>
<keyword evidence="15" id="KW-1185">Reference proteome</keyword>
<gene>
    <name evidence="14" type="ORF">TD95_002477</name>
</gene>
<evidence type="ECO:0000256" key="1">
    <source>
        <dbReference type="ARBA" id="ARBA00002639"/>
    </source>
</evidence>
<evidence type="ECO:0000256" key="11">
    <source>
        <dbReference type="RuleBase" id="RU000548"/>
    </source>
</evidence>
<dbReference type="InterPro" id="IPR000043">
    <property type="entry name" value="Adenosylhomocysteinase-like"/>
</dbReference>
<dbReference type="SUPFAM" id="SSF51735">
    <property type="entry name" value="NAD(P)-binding Rossmann-fold domains"/>
    <property type="match status" value="1"/>
</dbReference>
<dbReference type="GO" id="GO:0005829">
    <property type="term" value="C:cytosol"/>
    <property type="evidence" value="ECO:0007669"/>
    <property type="project" value="TreeGrafter"/>
</dbReference>
<name>A0A0F4Z964_9PEZI</name>
<feature type="binding site" evidence="10">
    <location>
        <begin position="160"/>
        <end position="162"/>
    </location>
    <ligand>
        <name>NAD(+)</name>
        <dbReference type="ChEBI" id="CHEBI:57540"/>
    </ligand>
</feature>
<organism evidence="14 15">
    <name type="scientific">Thielaviopsis punctulata</name>
    <dbReference type="NCBI Taxonomy" id="72032"/>
    <lineage>
        <taxon>Eukaryota</taxon>
        <taxon>Fungi</taxon>
        <taxon>Dikarya</taxon>
        <taxon>Ascomycota</taxon>
        <taxon>Pezizomycotina</taxon>
        <taxon>Sordariomycetes</taxon>
        <taxon>Hypocreomycetidae</taxon>
        <taxon>Microascales</taxon>
        <taxon>Ceratocystidaceae</taxon>
        <taxon>Thielaviopsis</taxon>
    </lineage>
</organism>
<protein>
    <recommendedName>
        <fullName evidence="7 11">Adenosylhomocysteinase</fullName>
        <ecNumber evidence="7 11">3.13.2.1</ecNumber>
    </recommendedName>
</protein>
<evidence type="ECO:0000256" key="2">
    <source>
        <dbReference type="ARBA" id="ARBA00005195"/>
    </source>
</evidence>
<dbReference type="GO" id="GO:0006641">
    <property type="term" value="P:triglyceride metabolic process"/>
    <property type="evidence" value="ECO:0007669"/>
    <property type="project" value="EnsemblFungi"/>
</dbReference>
<evidence type="ECO:0000256" key="9">
    <source>
        <dbReference type="PIRSR" id="PIRSR001109-1"/>
    </source>
</evidence>
<comment type="catalytic activity">
    <reaction evidence="8 11">
        <text>S-adenosyl-L-homocysteine + H2O = L-homocysteine + adenosine</text>
        <dbReference type="Rhea" id="RHEA:21708"/>
        <dbReference type="ChEBI" id="CHEBI:15377"/>
        <dbReference type="ChEBI" id="CHEBI:16335"/>
        <dbReference type="ChEBI" id="CHEBI:57856"/>
        <dbReference type="ChEBI" id="CHEBI:58199"/>
        <dbReference type="EC" id="3.13.2.1"/>
    </reaction>
</comment>
<feature type="domain" description="S-adenosyl-L-homocysteine hydrolase NAD binding" evidence="13">
    <location>
        <begin position="194"/>
        <end position="355"/>
    </location>
</feature>
<feature type="binding site" evidence="9">
    <location>
        <position position="159"/>
    </location>
    <ligand>
        <name>substrate</name>
    </ligand>
</feature>
<comment type="similarity">
    <text evidence="3 12">Belongs to the adenosylhomocysteinase family.</text>
</comment>
<dbReference type="EC" id="3.13.2.1" evidence="7 11"/>
<evidence type="ECO:0000256" key="4">
    <source>
        <dbReference type="ARBA" id="ARBA00022563"/>
    </source>
</evidence>
<feature type="binding site" evidence="10">
    <location>
        <begin position="225"/>
        <end position="230"/>
    </location>
    <ligand>
        <name>NAD(+)</name>
        <dbReference type="ChEBI" id="CHEBI:57540"/>
    </ligand>
</feature>
<comment type="function">
    <text evidence="1">Adenosylhomocysteine is a competitive inhibitor of S-adenosyl-L-methionine-dependent methyl transferase reactions; therefore adenosylhomocysteinase may play a key role in the control of methylations via regulation of the intracellular concentration of adenosylhomocysteine.</text>
</comment>
<dbReference type="AlphaFoldDB" id="A0A0F4Z964"/>
<keyword evidence="5 11" id="KW-0378">Hydrolase</keyword>
<evidence type="ECO:0000256" key="3">
    <source>
        <dbReference type="ARBA" id="ARBA00007122"/>
    </source>
</evidence>
<dbReference type="OrthoDB" id="10007170at2759"/>
<dbReference type="SUPFAM" id="SSF52283">
    <property type="entry name" value="Formate/glycerate dehydrogenase catalytic domain-like"/>
    <property type="match status" value="1"/>
</dbReference>
<evidence type="ECO:0000313" key="15">
    <source>
        <dbReference type="Proteomes" id="UP000033483"/>
    </source>
</evidence>
<evidence type="ECO:0000256" key="8">
    <source>
        <dbReference type="ARBA" id="ARBA00048858"/>
    </source>
</evidence>
<dbReference type="Gene3D" id="3.40.50.720">
    <property type="entry name" value="NAD(P)-binding Rossmann-like Domain"/>
    <property type="match status" value="1"/>
</dbReference>
<comment type="cofactor">
    <cofactor evidence="10 11">
        <name>NAD(+)</name>
        <dbReference type="ChEBI" id="CHEBI:57540"/>
    </cofactor>
    <text evidence="10 11">Binds 1 NAD(+) per subunit.</text>
</comment>